<dbReference type="Pfam" id="PF14815">
    <property type="entry name" value="NUDIX_4"/>
    <property type="match status" value="1"/>
</dbReference>
<dbReference type="InterPro" id="IPR036206">
    <property type="entry name" value="ThiamineP_synth_sf"/>
</dbReference>
<evidence type="ECO:0000256" key="8">
    <source>
        <dbReference type="ARBA" id="ARBA00022842"/>
    </source>
</evidence>
<protein>
    <recommendedName>
        <fullName evidence="13">8-oxo-dGTP diphosphatase</fullName>
        <ecNumber evidence="12">3.6.1.55</ecNumber>
    </recommendedName>
    <alternativeName>
        <fullName evidence="16">7,8-dihydro-8-oxoguanine-triphosphatase</fullName>
    </alternativeName>
    <alternativeName>
        <fullName evidence="15">Mutator protein MutT</fullName>
    </alternativeName>
    <alternativeName>
        <fullName evidence="14">dGTP pyrophosphohydrolase</fullName>
    </alternativeName>
</protein>
<sequence length="314" mass="34202">MNKQLHVAVAVIEDTQGRILLTQRAADKHQGGLWEFPGGKCEAGESVLQALARELQEELGIEVVNAEPLIQIPYQYPELNVLLDVHRVTAYRGDAHGAEGQPMQWVAKAQLQQIAFPAANRPIVCAVQLPQQYLVTPTGLDAEALYQGVMRAAAQGIELVQLRAPELSEQAYFALVERLLQALPVSCRLLIKGSWAQVQDYEQAGWHLTSAQLEQFAQQSERPLPSNRWLAVSCHNAQQLAWATQISADFACLSPVQATASHPDAQPLGWAATAELIAEAQVPVYLLGGLQPSDLTQAFIIGAQGIAAIRGLWS</sequence>
<dbReference type="EC" id="3.6.1.55" evidence="12"/>
<evidence type="ECO:0000256" key="7">
    <source>
        <dbReference type="ARBA" id="ARBA00022801"/>
    </source>
</evidence>
<evidence type="ECO:0000256" key="14">
    <source>
        <dbReference type="ARBA" id="ARBA00041592"/>
    </source>
</evidence>
<evidence type="ECO:0000256" key="6">
    <source>
        <dbReference type="ARBA" id="ARBA00022763"/>
    </source>
</evidence>
<comment type="catalytic activity">
    <reaction evidence="10">
        <text>8-oxo-dGTP + H2O = 8-oxo-dGMP + diphosphate + H(+)</text>
        <dbReference type="Rhea" id="RHEA:31575"/>
        <dbReference type="ChEBI" id="CHEBI:15377"/>
        <dbReference type="ChEBI" id="CHEBI:15378"/>
        <dbReference type="ChEBI" id="CHEBI:33019"/>
        <dbReference type="ChEBI" id="CHEBI:63224"/>
        <dbReference type="ChEBI" id="CHEBI:77896"/>
        <dbReference type="EC" id="3.6.1.55"/>
    </reaction>
</comment>
<keyword evidence="6" id="KW-0227">DNA damage</keyword>
<evidence type="ECO:0000256" key="15">
    <source>
        <dbReference type="ARBA" id="ARBA00041979"/>
    </source>
</evidence>
<dbReference type="EMBL" id="JAUCDY010000005">
    <property type="protein sequence ID" value="MDM7857720.1"/>
    <property type="molecule type" value="Genomic_DNA"/>
</dbReference>
<comment type="catalytic activity">
    <reaction evidence="11">
        <text>8-oxo-GTP + H2O = 8-oxo-GMP + diphosphate + H(+)</text>
        <dbReference type="Rhea" id="RHEA:67616"/>
        <dbReference type="ChEBI" id="CHEBI:15377"/>
        <dbReference type="ChEBI" id="CHEBI:15378"/>
        <dbReference type="ChEBI" id="CHEBI:33019"/>
        <dbReference type="ChEBI" id="CHEBI:143553"/>
        <dbReference type="ChEBI" id="CHEBI:145694"/>
    </reaction>
</comment>
<dbReference type="NCBIfam" id="TIGR00586">
    <property type="entry name" value="mutt"/>
    <property type="match status" value="1"/>
</dbReference>
<dbReference type="SUPFAM" id="SSF51391">
    <property type="entry name" value="Thiamin phosphate synthase"/>
    <property type="match status" value="1"/>
</dbReference>
<dbReference type="InterPro" id="IPR015797">
    <property type="entry name" value="NUDIX_hydrolase-like_dom_sf"/>
</dbReference>
<gene>
    <name evidence="18" type="ORF">QEZ41_05440</name>
</gene>
<keyword evidence="19" id="KW-1185">Reference proteome</keyword>
<dbReference type="Proteomes" id="UP001241056">
    <property type="component" value="Unassembled WGS sequence"/>
</dbReference>
<dbReference type="InterPro" id="IPR047127">
    <property type="entry name" value="MutT-like"/>
</dbReference>
<dbReference type="PROSITE" id="PS51462">
    <property type="entry name" value="NUDIX"/>
    <property type="match status" value="1"/>
</dbReference>
<evidence type="ECO:0000256" key="10">
    <source>
        <dbReference type="ARBA" id="ARBA00035861"/>
    </source>
</evidence>
<evidence type="ECO:0000256" key="13">
    <source>
        <dbReference type="ARBA" id="ARBA00040794"/>
    </source>
</evidence>
<feature type="domain" description="Nudix hydrolase" evidence="17">
    <location>
        <begin position="2"/>
        <end position="131"/>
    </location>
</feature>
<dbReference type="SUPFAM" id="SSF55811">
    <property type="entry name" value="Nudix"/>
    <property type="match status" value="1"/>
</dbReference>
<keyword evidence="4" id="KW-0235">DNA replication</keyword>
<proteinExistence type="inferred from homology"/>
<dbReference type="InterPro" id="IPR000086">
    <property type="entry name" value="NUDIX_hydrolase_dom"/>
</dbReference>
<dbReference type="PRINTS" id="PR00502">
    <property type="entry name" value="NUDIXFAMILY"/>
</dbReference>
<name>A0ABT7SNF7_9GAMM</name>
<evidence type="ECO:0000313" key="19">
    <source>
        <dbReference type="Proteomes" id="UP001241056"/>
    </source>
</evidence>
<reference evidence="18 19" key="1">
    <citation type="submission" date="2023-06" db="EMBL/GenBank/DDBJ databases">
        <title>Thiopseudomonas sp. CY1220 draft genome sequence.</title>
        <authorList>
            <person name="Zhao G."/>
            <person name="An M."/>
        </authorList>
    </citation>
    <scope>NUCLEOTIDE SEQUENCE [LARGE SCALE GENOMIC DNA]</scope>
    <source>
        <strain evidence="18 19">CY1220</strain>
    </source>
</reference>
<evidence type="ECO:0000313" key="18">
    <source>
        <dbReference type="EMBL" id="MDM7857720.1"/>
    </source>
</evidence>
<evidence type="ECO:0000256" key="11">
    <source>
        <dbReference type="ARBA" id="ARBA00036904"/>
    </source>
</evidence>
<dbReference type="NCBIfam" id="NF006530">
    <property type="entry name" value="PRK08999.1"/>
    <property type="match status" value="1"/>
</dbReference>
<dbReference type="InterPro" id="IPR029119">
    <property type="entry name" value="MutY_C"/>
</dbReference>
<evidence type="ECO:0000256" key="3">
    <source>
        <dbReference type="ARBA" id="ARBA00022457"/>
    </source>
</evidence>
<dbReference type="InterPro" id="IPR003561">
    <property type="entry name" value="Mutator_MutT"/>
</dbReference>
<dbReference type="InterPro" id="IPR022998">
    <property type="entry name" value="ThiamineP_synth_TenI"/>
</dbReference>
<dbReference type="RefSeq" id="WP_289410381.1">
    <property type="nucleotide sequence ID" value="NZ_JAUCDY010000005.1"/>
</dbReference>
<organism evidence="18 19">
    <name type="scientific">Thiopseudomonas acetoxidans</name>
    <dbReference type="NCBI Taxonomy" id="3041622"/>
    <lineage>
        <taxon>Bacteria</taxon>
        <taxon>Pseudomonadati</taxon>
        <taxon>Pseudomonadota</taxon>
        <taxon>Gammaproteobacteria</taxon>
        <taxon>Pseudomonadales</taxon>
        <taxon>Pseudomonadaceae</taxon>
        <taxon>Thiopseudomonas</taxon>
    </lineage>
</organism>
<dbReference type="InterPro" id="IPR020084">
    <property type="entry name" value="NUDIX_hydrolase_CS"/>
</dbReference>
<dbReference type="CDD" id="cd03425">
    <property type="entry name" value="NUDIX_MutT_NudA_like"/>
    <property type="match status" value="1"/>
</dbReference>
<dbReference type="PROSITE" id="PS00893">
    <property type="entry name" value="NUDIX_BOX"/>
    <property type="match status" value="1"/>
</dbReference>
<dbReference type="GO" id="GO:0016787">
    <property type="term" value="F:hydrolase activity"/>
    <property type="evidence" value="ECO:0007669"/>
    <property type="project" value="UniProtKB-KW"/>
</dbReference>
<evidence type="ECO:0000256" key="12">
    <source>
        <dbReference type="ARBA" id="ARBA00038905"/>
    </source>
</evidence>
<dbReference type="InterPro" id="IPR020476">
    <property type="entry name" value="Nudix_hydrolase"/>
</dbReference>
<accession>A0ABT7SNF7</accession>
<evidence type="ECO:0000256" key="16">
    <source>
        <dbReference type="ARBA" id="ARBA00042798"/>
    </source>
</evidence>
<evidence type="ECO:0000256" key="9">
    <source>
        <dbReference type="ARBA" id="ARBA00023204"/>
    </source>
</evidence>
<evidence type="ECO:0000256" key="2">
    <source>
        <dbReference type="ARBA" id="ARBA00005582"/>
    </source>
</evidence>
<evidence type="ECO:0000259" key="17">
    <source>
        <dbReference type="PROSITE" id="PS51462"/>
    </source>
</evidence>
<evidence type="ECO:0000256" key="1">
    <source>
        <dbReference type="ARBA" id="ARBA00001946"/>
    </source>
</evidence>
<comment type="similarity">
    <text evidence="2">Belongs to the Nudix hydrolase family.</text>
</comment>
<dbReference type="PANTHER" id="PTHR47707">
    <property type="entry name" value="8-OXO-DGTP DIPHOSPHATASE"/>
    <property type="match status" value="1"/>
</dbReference>
<dbReference type="Gene3D" id="3.90.79.10">
    <property type="entry name" value="Nucleoside Triphosphate Pyrophosphohydrolase"/>
    <property type="match status" value="1"/>
</dbReference>
<evidence type="ECO:0000256" key="5">
    <source>
        <dbReference type="ARBA" id="ARBA00022723"/>
    </source>
</evidence>
<dbReference type="Gene3D" id="3.20.20.70">
    <property type="entry name" value="Aldolase class I"/>
    <property type="match status" value="1"/>
</dbReference>
<dbReference type="InterPro" id="IPR013785">
    <property type="entry name" value="Aldolase_TIM"/>
</dbReference>
<keyword evidence="3" id="KW-0515">Mutator protein</keyword>
<dbReference type="PANTHER" id="PTHR47707:SF1">
    <property type="entry name" value="NUDIX HYDROLASE FAMILY PROTEIN"/>
    <property type="match status" value="1"/>
</dbReference>
<dbReference type="CDD" id="cd00564">
    <property type="entry name" value="TMP_TenI"/>
    <property type="match status" value="1"/>
</dbReference>
<evidence type="ECO:0000256" key="4">
    <source>
        <dbReference type="ARBA" id="ARBA00022705"/>
    </source>
</evidence>
<keyword evidence="5" id="KW-0479">Metal-binding</keyword>
<dbReference type="Pfam" id="PF02581">
    <property type="entry name" value="TMP-TENI"/>
    <property type="match status" value="1"/>
</dbReference>
<keyword evidence="9" id="KW-0234">DNA repair</keyword>
<comment type="caution">
    <text evidence="18">The sequence shown here is derived from an EMBL/GenBank/DDBJ whole genome shotgun (WGS) entry which is preliminary data.</text>
</comment>
<keyword evidence="7 18" id="KW-0378">Hydrolase</keyword>
<comment type="cofactor">
    <cofactor evidence="1">
        <name>Mg(2+)</name>
        <dbReference type="ChEBI" id="CHEBI:18420"/>
    </cofactor>
</comment>
<keyword evidence="8" id="KW-0460">Magnesium</keyword>